<name>A0A840ASI5_9HYPH</name>
<keyword evidence="3" id="KW-0540">Nuclease</keyword>
<keyword evidence="1" id="KW-1133">Transmembrane helix</keyword>
<gene>
    <name evidence="3" type="ORF">GGR25_004283</name>
</gene>
<dbReference type="Gene3D" id="3.60.10.10">
    <property type="entry name" value="Endonuclease/exonuclease/phosphatase"/>
    <property type="match status" value="1"/>
</dbReference>
<dbReference type="EMBL" id="JACIDS010000005">
    <property type="protein sequence ID" value="MBB3933219.1"/>
    <property type="molecule type" value="Genomic_DNA"/>
</dbReference>
<dbReference type="InterPro" id="IPR036691">
    <property type="entry name" value="Endo/exonu/phosph_ase_sf"/>
</dbReference>
<dbReference type="Pfam" id="PF03372">
    <property type="entry name" value="Exo_endo_phos"/>
    <property type="match status" value="1"/>
</dbReference>
<dbReference type="AlphaFoldDB" id="A0A840ASI5"/>
<dbReference type="Proteomes" id="UP000553963">
    <property type="component" value="Unassembled WGS sequence"/>
</dbReference>
<evidence type="ECO:0000259" key="2">
    <source>
        <dbReference type="Pfam" id="PF03372"/>
    </source>
</evidence>
<protein>
    <submittedName>
        <fullName evidence="3">Endonuclease/exonuclease/phosphatase (EEP) superfamily protein YafD</fullName>
    </submittedName>
</protein>
<evidence type="ECO:0000256" key="1">
    <source>
        <dbReference type="SAM" id="Phobius"/>
    </source>
</evidence>
<keyword evidence="3" id="KW-0269">Exonuclease</keyword>
<organism evidence="3 4">
    <name type="scientific">Kaistia hirudinis</name>
    <dbReference type="NCBI Taxonomy" id="1293440"/>
    <lineage>
        <taxon>Bacteria</taxon>
        <taxon>Pseudomonadati</taxon>
        <taxon>Pseudomonadota</taxon>
        <taxon>Alphaproteobacteria</taxon>
        <taxon>Hyphomicrobiales</taxon>
        <taxon>Kaistiaceae</taxon>
        <taxon>Kaistia</taxon>
    </lineage>
</organism>
<evidence type="ECO:0000313" key="3">
    <source>
        <dbReference type="EMBL" id="MBB3933219.1"/>
    </source>
</evidence>
<dbReference type="GO" id="GO:0004519">
    <property type="term" value="F:endonuclease activity"/>
    <property type="evidence" value="ECO:0007669"/>
    <property type="project" value="UniProtKB-KW"/>
</dbReference>
<evidence type="ECO:0000313" key="4">
    <source>
        <dbReference type="Proteomes" id="UP000553963"/>
    </source>
</evidence>
<feature type="transmembrane region" description="Helical" evidence="1">
    <location>
        <begin position="37"/>
        <end position="55"/>
    </location>
</feature>
<feature type="transmembrane region" description="Helical" evidence="1">
    <location>
        <begin position="7"/>
        <end position="25"/>
    </location>
</feature>
<keyword evidence="1" id="KW-0812">Transmembrane</keyword>
<keyword evidence="3" id="KW-0255">Endonuclease</keyword>
<keyword evidence="4" id="KW-1185">Reference proteome</keyword>
<reference evidence="3 4" key="1">
    <citation type="submission" date="2020-08" db="EMBL/GenBank/DDBJ databases">
        <title>Genomic Encyclopedia of Type Strains, Phase IV (KMG-IV): sequencing the most valuable type-strain genomes for metagenomic binning, comparative biology and taxonomic classification.</title>
        <authorList>
            <person name="Goeker M."/>
        </authorList>
    </citation>
    <scope>NUCLEOTIDE SEQUENCE [LARGE SCALE GENOMIC DNA]</scope>
    <source>
        <strain evidence="3 4">DSM 25966</strain>
    </source>
</reference>
<proteinExistence type="predicted"/>
<feature type="transmembrane region" description="Helical" evidence="1">
    <location>
        <begin position="62"/>
        <end position="85"/>
    </location>
</feature>
<keyword evidence="1" id="KW-0472">Membrane</keyword>
<dbReference type="SUPFAM" id="SSF56219">
    <property type="entry name" value="DNase I-like"/>
    <property type="match status" value="1"/>
</dbReference>
<feature type="domain" description="Endonuclease/exonuclease/phosphatase" evidence="2">
    <location>
        <begin position="95"/>
        <end position="313"/>
    </location>
</feature>
<accession>A0A840ASI5</accession>
<comment type="caution">
    <text evidence="3">The sequence shown here is derived from an EMBL/GenBank/DDBJ whole genome shotgun (WGS) entry which is preliminary data.</text>
</comment>
<sequence length="323" mass="34944">MVSLLRFAFDATVLPVALLVIASHFGDRAWLFDMTTFFRPHIAALALALVVLGLLARSLPRLVGAVLLFGAAFYPLFVPVAPMAATAAQANFRVMSANLMGGENNDTEAFRKLVVAEAPDIVVAQEVVPAWRPTLSSLEGYPYTAGPEFTDGESTVMVASRYPIRAAQLFWQAHLEGGPAPGAIPLRIHVARPAPQKPLIVFAIHPPTPRAYRDWKSRNAYLEQVVVQAVREGPDAEVIVVGDWNTPYWSPFFARTVDGAGLRTTEGAWPSPTRVFQEFGAPDMLGTPIDHVVVAPSIGVKALRVGGHFGSDHLPLIADLELP</sequence>
<keyword evidence="3" id="KW-0378">Hydrolase</keyword>
<dbReference type="InterPro" id="IPR005135">
    <property type="entry name" value="Endo/exonuclease/phosphatase"/>
</dbReference>
<dbReference type="GO" id="GO:0004527">
    <property type="term" value="F:exonuclease activity"/>
    <property type="evidence" value="ECO:0007669"/>
    <property type="project" value="UniProtKB-KW"/>
</dbReference>